<gene>
    <name evidence="1" type="ORF">BD809_102452</name>
</gene>
<dbReference type="EMBL" id="VNHU01000002">
    <property type="protein sequence ID" value="TYP76234.1"/>
    <property type="molecule type" value="Genomic_DNA"/>
</dbReference>
<dbReference type="OrthoDB" id="1433475at2"/>
<sequence length="497" mass="57356">MRLSTFVFLSLIQVVSSFSQSTVYTVIDEITKQPVPYATIQTSENQGVYTNEEGRFSFATEEYGTKTDSIYVSSMGYERRGIALAALTDSTIYIRPQAIALDGAFISNKKLTVDEIIEQVKENLEQNYSHDLSQKRFFLRKSDFGKVRHMNIDFKKSTIEEFDKKFLDSVVALLPKKSEFYSEVLGDFYKSKDDEKLTIIKAAKLYDKNNEGSFEALGKKVEQIFKENVKPTSYLKIKSGFFFGTKVQVDSILKASEEAKQVKTELEKQDDNKEYVSNQKSNLKSIFENTLYNEDSKLDILHKFGRYDFELTDYSIIDGHSVYVIQFIPGRRADFKGTLYVNTEDFAVVRIDYENTKTLKNFGLLGLSYKENVYKGRTIFSKETDHKYHLKFLEKYQGNIFGVDRPLKIIEKNKHVKGKRKQNELSLGIDVGMSQLVKTELVIFSNTSINDTQYQEVKEDYTIEPEYLSKYDPDFWNGHTIMEPNTAIRSFEATEGL</sequence>
<name>A0A5S5CA63_9FLAO</name>
<keyword evidence="1" id="KW-0121">Carboxypeptidase</keyword>
<keyword evidence="1" id="KW-0645">Protease</keyword>
<accession>A0A5S5CA63</accession>
<dbReference type="Proteomes" id="UP000324376">
    <property type="component" value="Unassembled WGS sequence"/>
</dbReference>
<dbReference type="Pfam" id="PF13715">
    <property type="entry name" value="CarbopepD_reg_2"/>
    <property type="match status" value="1"/>
</dbReference>
<dbReference type="GO" id="GO:0004180">
    <property type="term" value="F:carboxypeptidase activity"/>
    <property type="evidence" value="ECO:0007669"/>
    <property type="project" value="UniProtKB-KW"/>
</dbReference>
<organism evidence="1 2">
    <name type="scientific">Aquimarina intermedia</name>
    <dbReference type="NCBI Taxonomy" id="350814"/>
    <lineage>
        <taxon>Bacteria</taxon>
        <taxon>Pseudomonadati</taxon>
        <taxon>Bacteroidota</taxon>
        <taxon>Flavobacteriia</taxon>
        <taxon>Flavobacteriales</taxon>
        <taxon>Flavobacteriaceae</taxon>
        <taxon>Aquimarina</taxon>
    </lineage>
</organism>
<protein>
    <submittedName>
        <fullName evidence="1">Carboxypeptidase-like protein</fullName>
    </submittedName>
</protein>
<evidence type="ECO:0000313" key="1">
    <source>
        <dbReference type="EMBL" id="TYP76234.1"/>
    </source>
</evidence>
<evidence type="ECO:0000313" key="2">
    <source>
        <dbReference type="Proteomes" id="UP000324376"/>
    </source>
</evidence>
<keyword evidence="1" id="KW-0378">Hydrolase</keyword>
<dbReference type="RefSeq" id="WP_148781827.1">
    <property type="nucleotide sequence ID" value="NZ_VNHU01000002.1"/>
</dbReference>
<proteinExistence type="predicted"/>
<keyword evidence="2" id="KW-1185">Reference proteome</keyword>
<comment type="caution">
    <text evidence="1">The sequence shown here is derived from an EMBL/GenBank/DDBJ whole genome shotgun (WGS) entry which is preliminary data.</text>
</comment>
<dbReference type="InterPro" id="IPR008969">
    <property type="entry name" value="CarboxyPept-like_regulatory"/>
</dbReference>
<dbReference type="AlphaFoldDB" id="A0A5S5CA63"/>
<reference evidence="1 2" key="1">
    <citation type="submission" date="2019-07" db="EMBL/GenBank/DDBJ databases">
        <title>Genomic Encyclopedia of Archaeal and Bacterial Type Strains, Phase II (KMG-II): from individual species to whole genera.</title>
        <authorList>
            <person name="Goeker M."/>
        </authorList>
    </citation>
    <scope>NUCLEOTIDE SEQUENCE [LARGE SCALE GENOMIC DNA]</scope>
    <source>
        <strain evidence="1 2">DSM 17527</strain>
    </source>
</reference>
<dbReference type="SUPFAM" id="SSF49464">
    <property type="entry name" value="Carboxypeptidase regulatory domain-like"/>
    <property type="match status" value="1"/>
</dbReference>